<feature type="transmembrane region" description="Helical" evidence="1">
    <location>
        <begin position="54"/>
        <end position="74"/>
    </location>
</feature>
<keyword evidence="1" id="KW-0472">Membrane</keyword>
<feature type="transmembrane region" description="Helical" evidence="1">
    <location>
        <begin position="24"/>
        <end position="42"/>
    </location>
</feature>
<accession>A0ABW4P4Q8</accession>
<reference evidence="4" key="1">
    <citation type="journal article" date="2019" name="Int. J. Syst. Evol. Microbiol.">
        <title>The Global Catalogue of Microorganisms (GCM) 10K type strain sequencing project: providing services to taxonomists for standard genome sequencing and annotation.</title>
        <authorList>
            <consortium name="The Broad Institute Genomics Platform"/>
            <consortium name="The Broad Institute Genome Sequencing Center for Infectious Disease"/>
            <person name="Wu L."/>
            <person name="Ma J."/>
        </authorList>
    </citation>
    <scope>NUCLEOTIDE SEQUENCE [LARGE SCALE GENOMIC DNA]</scope>
    <source>
        <strain evidence="4">DT72</strain>
    </source>
</reference>
<keyword evidence="1" id="KW-1133">Transmembrane helix</keyword>
<name>A0ABW4P4Q8_9NOCA</name>
<dbReference type="Pfam" id="PF04116">
    <property type="entry name" value="FA_hydroxylase"/>
    <property type="match status" value="1"/>
</dbReference>
<evidence type="ECO:0000313" key="3">
    <source>
        <dbReference type="EMBL" id="MFD1812983.1"/>
    </source>
</evidence>
<protein>
    <submittedName>
        <fullName evidence="3">Sterol desaturase family protein</fullName>
    </submittedName>
</protein>
<dbReference type="EMBL" id="JBHUFB010000010">
    <property type="protein sequence ID" value="MFD1812983.1"/>
    <property type="molecule type" value="Genomic_DNA"/>
</dbReference>
<keyword evidence="4" id="KW-1185">Reference proteome</keyword>
<feature type="domain" description="Fatty acid hydroxylase" evidence="2">
    <location>
        <begin position="54"/>
        <end position="198"/>
    </location>
</feature>
<evidence type="ECO:0000313" key="4">
    <source>
        <dbReference type="Proteomes" id="UP001597286"/>
    </source>
</evidence>
<sequence length="220" mass="24953">MSTTERRRSVDLPSMAAEFRRHPSPWLIGAVFVGALVGRALVGDWQWTDALVPVIALAVFPFVEWVIHVVILHWRPRHVVGMTVDSLLARKHRAHHADPRAVPLIFIPWQTLLWLLPVLVAIAVLAFPRIGLGLTFLLTVSALGMVYEWTHFLIHTDYKPKSATYRSVWRHHRHHHYRNEHYWFTVTTSGTADRLLGTEPDADAVPVSATARNLHAASGQ</sequence>
<dbReference type="Proteomes" id="UP001597286">
    <property type="component" value="Unassembled WGS sequence"/>
</dbReference>
<gene>
    <name evidence="3" type="ORF">ACFSJG_12210</name>
</gene>
<keyword evidence="1" id="KW-0812">Transmembrane</keyword>
<dbReference type="InterPro" id="IPR006694">
    <property type="entry name" value="Fatty_acid_hydroxylase"/>
</dbReference>
<feature type="transmembrane region" description="Helical" evidence="1">
    <location>
        <begin position="101"/>
        <end position="124"/>
    </location>
</feature>
<comment type="caution">
    <text evidence="3">The sequence shown here is derived from an EMBL/GenBank/DDBJ whole genome shotgun (WGS) entry which is preliminary data.</text>
</comment>
<dbReference type="RefSeq" id="WP_378485489.1">
    <property type="nucleotide sequence ID" value="NZ_JBHUFB010000010.1"/>
</dbReference>
<organism evidence="3 4">
    <name type="scientific">Rhodococcus gannanensis</name>
    <dbReference type="NCBI Taxonomy" id="1960308"/>
    <lineage>
        <taxon>Bacteria</taxon>
        <taxon>Bacillati</taxon>
        <taxon>Actinomycetota</taxon>
        <taxon>Actinomycetes</taxon>
        <taxon>Mycobacteriales</taxon>
        <taxon>Nocardiaceae</taxon>
        <taxon>Rhodococcus</taxon>
    </lineage>
</organism>
<evidence type="ECO:0000256" key="1">
    <source>
        <dbReference type="SAM" id="Phobius"/>
    </source>
</evidence>
<proteinExistence type="predicted"/>
<feature type="transmembrane region" description="Helical" evidence="1">
    <location>
        <begin position="130"/>
        <end position="149"/>
    </location>
</feature>
<evidence type="ECO:0000259" key="2">
    <source>
        <dbReference type="Pfam" id="PF04116"/>
    </source>
</evidence>